<name>A0A0P1BR58_9BASI</name>
<feature type="compositionally biased region" description="Polar residues" evidence="1">
    <location>
        <begin position="646"/>
        <end position="656"/>
    </location>
</feature>
<dbReference type="EMBL" id="CCYA01000270">
    <property type="protein sequence ID" value="CEH18264.1"/>
    <property type="molecule type" value="Genomic_DNA"/>
</dbReference>
<evidence type="ECO:0000256" key="1">
    <source>
        <dbReference type="SAM" id="MobiDB-lite"/>
    </source>
</evidence>
<organism evidence="2 3">
    <name type="scientific">Ceraceosorus bombacis</name>
    <dbReference type="NCBI Taxonomy" id="401625"/>
    <lineage>
        <taxon>Eukaryota</taxon>
        <taxon>Fungi</taxon>
        <taxon>Dikarya</taxon>
        <taxon>Basidiomycota</taxon>
        <taxon>Ustilaginomycotina</taxon>
        <taxon>Exobasidiomycetes</taxon>
        <taxon>Ceraceosorales</taxon>
        <taxon>Ceraceosoraceae</taxon>
        <taxon>Ceraceosorus</taxon>
    </lineage>
</organism>
<feature type="compositionally biased region" description="Polar residues" evidence="1">
    <location>
        <begin position="534"/>
        <end position="548"/>
    </location>
</feature>
<feature type="region of interest" description="Disordered" evidence="1">
    <location>
        <begin position="114"/>
        <end position="136"/>
    </location>
</feature>
<feature type="compositionally biased region" description="Low complexity" evidence="1">
    <location>
        <begin position="186"/>
        <end position="198"/>
    </location>
</feature>
<feature type="compositionally biased region" description="Basic and acidic residues" evidence="1">
    <location>
        <begin position="51"/>
        <end position="61"/>
    </location>
</feature>
<feature type="compositionally biased region" description="Basic and acidic residues" evidence="1">
    <location>
        <begin position="201"/>
        <end position="213"/>
    </location>
</feature>
<feature type="compositionally biased region" description="Polar residues" evidence="1">
    <location>
        <begin position="322"/>
        <end position="335"/>
    </location>
</feature>
<protein>
    <submittedName>
        <fullName evidence="2">Uncharacterized protein</fullName>
    </submittedName>
</protein>
<sequence>MAIKLLSRWRGHHALDAERSGYPCEVASKPTGKHYHTGAAQGMQPSPSHDSTMHMRSEARTSKPRPAPITVAHDRIQQPLRHGSTSSVASTSCSSGVSCPDQYDLDLSATGFTSSSFDDGGAYGRSPRSSRPAKLHWASTEGLSTLPTSPLNWATTPLSATSFGGYATPYDDGEVQEHIADVEVPSGSSRRSSSSMSRTVTELDKLMQRERRPSITSIASSVDSTARHSDSLLRKAGRRLGLKSSQSSLAPAFGSLEGSPRAQDDGRTPSASRPASGGGKKAVKAFKSTAERPSDRYRSEAIVKTASPQPSPLIANGLPSPMSASQQDELTSSTGADHHAQRKWLARRSVQQKSKRPMTADSSSSRSPRSPFFPFGATCSHLGSSSPKSTSIADVVKRLSPPPVGLPVLDFAERVELVCRAAESSAALDASPGGACKDCRQGSRARKANESRPLPKEKLEQRFVAIELQAQKEMWLLLANRGACKDVIDSLHLPRVFLEARHRLGIDPSASQFGVFTSSSPLRPRFMESGLVVASSSDLPPQPQTAHPSSVDPKAFSAARHGPSTPNGTISLTPAPRKRRPRTAPEPEPELDEVRQRELPAEHKITAERLAALPKVKLTKDQLALLRSRAPNTTSTLPLHLTSSSQHQGGAATTSRLTHDPAAASKSRSQHVPPPNVSTLAVLTPANFSRQITRAPPSDPSLGGADPARAFAELAEHSDAESSVHSNTSDSLGHVTAPRRNHRAGCGGQPADLVSSPSMKSSLRESVETARTEETAGSTHDFISPDGIKHAPTSHNALALHYKHSMASS</sequence>
<feature type="compositionally biased region" description="Low complexity" evidence="1">
    <location>
        <begin position="83"/>
        <end position="96"/>
    </location>
</feature>
<feature type="compositionally biased region" description="Polar residues" evidence="1">
    <location>
        <begin position="214"/>
        <end position="224"/>
    </location>
</feature>
<dbReference type="Proteomes" id="UP000054845">
    <property type="component" value="Unassembled WGS sequence"/>
</dbReference>
<feature type="compositionally biased region" description="Basic and acidic residues" evidence="1">
    <location>
        <begin position="762"/>
        <end position="774"/>
    </location>
</feature>
<feature type="compositionally biased region" description="Basic and acidic residues" evidence="1">
    <location>
        <begin position="289"/>
        <end position="301"/>
    </location>
</feature>
<feature type="region of interest" description="Disordered" evidence="1">
    <location>
        <begin position="715"/>
        <end position="792"/>
    </location>
</feature>
<feature type="region of interest" description="Disordered" evidence="1">
    <location>
        <begin position="533"/>
        <end position="597"/>
    </location>
</feature>
<proteinExistence type="predicted"/>
<evidence type="ECO:0000313" key="3">
    <source>
        <dbReference type="Proteomes" id="UP000054845"/>
    </source>
</evidence>
<accession>A0A0P1BR58</accession>
<feature type="region of interest" description="Disordered" evidence="1">
    <location>
        <begin position="181"/>
        <end position="372"/>
    </location>
</feature>
<evidence type="ECO:0000313" key="2">
    <source>
        <dbReference type="EMBL" id="CEH18264.1"/>
    </source>
</evidence>
<reference evidence="2 3" key="1">
    <citation type="submission" date="2014-09" db="EMBL/GenBank/DDBJ databases">
        <authorList>
            <person name="Magalhaes I.L.F."/>
            <person name="Oliveira U."/>
            <person name="Santos F.R."/>
            <person name="Vidigal T.H.D.A."/>
            <person name="Brescovit A.D."/>
            <person name="Santos A.J."/>
        </authorList>
    </citation>
    <scope>NUCLEOTIDE SEQUENCE [LARGE SCALE GENOMIC DNA]</scope>
</reference>
<feature type="region of interest" description="Disordered" evidence="1">
    <location>
        <begin position="23"/>
        <end position="96"/>
    </location>
</feature>
<dbReference type="AlphaFoldDB" id="A0A0P1BR58"/>
<dbReference type="OrthoDB" id="10335821at2759"/>
<feature type="compositionally biased region" description="Low complexity" evidence="1">
    <location>
        <begin position="634"/>
        <end position="645"/>
    </location>
</feature>
<feature type="compositionally biased region" description="Low complexity" evidence="1">
    <location>
        <begin position="362"/>
        <end position="372"/>
    </location>
</feature>
<keyword evidence="3" id="KW-1185">Reference proteome</keyword>
<feature type="region of interest" description="Disordered" evidence="1">
    <location>
        <begin position="634"/>
        <end position="679"/>
    </location>
</feature>